<evidence type="ECO:0000256" key="4">
    <source>
        <dbReference type="ARBA" id="ARBA00022763"/>
    </source>
</evidence>
<evidence type="ECO:0000313" key="19">
    <source>
        <dbReference type="EMBL" id="AFC24725.1"/>
    </source>
</evidence>
<comment type="catalytic activity">
    <reaction evidence="12">
        <text>Couples ATP hydrolysis with the unwinding of duplex DNA by translocating in the 3'-5' direction.</text>
        <dbReference type="EC" id="5.6.2.4"/>
    </reaction>
</comment>
<dbReference type="PANTHER" id="PTHR11070:SF2">
    <property type="entry name" value="ATP-DEPENDENT DNA HELICASE SRS2"/>
    <property type="match status" value="1"/>
</dbReference>
<dbReference type="GO" id="GO:0016887">
    <property type="term" value="F:ATP hydrolysis activity"/>
    <property type="evidence" value="ECO:0007669"/>
    <property type="project" value="RHEA"/>
</dbReference>
<evidence type="ECO:0000256" key="8">
    <source>
        <dbReference type="ARBA" id="ARBA00022840"/>
    </source>
</evidence>
<dbReference type="PROSITE" id="PS51217">
    <property type="entry name" value="UVRD_HELICASE_CTER"/>
    <property type="match status" value="1"/>
</dbReference>
<dbReference type="SUPFAM" id="SSF52540">
    <property type="entry name" value="P-loop containing nucleoside triphosphate hydrolases"/>
    <property type="match status" value="1"/>
</dbReference>
<dbReference type="Pfam" id="PF13361">
    <property type="entry name" value="UvrD_C"/>
    <property type="match status" value="2"/>
</dbReference>
<dbReference type="AlphaFoldDB" id="H6L287"/>
<dbReference type="GO" id="GO:0004527">
    <property type="term" value="F:exonuclease activity"/>
    <property type="evidence" value="ECO:0007669"/>
    <property type="project" value="UniProtKB-KW"/>
</dbReference>
<evidence type="ECO:0000256" key="9">
    <source>
        <dbReference type="ARBA" id="ARBA00023125"/>
    </source>
</evidence>
<keyword evidence="8 16" id="KW-0067">ATP-binding</keyword>
<dbReference type="PANTHER" id="PTHR11070">
    <property type="entry name" value="UVRD / RECB / PCRA DNA HELICASE FAMILY MEMBER"/>
    <property type="match status" value="1"/>
</dbReference>
<evidence type="ECO:0000256" key="7">
    <source>
        <dbReference type="ARBA" id="ARBA00022839"/>
    </source>
</evidence>
<keyword evidence="3 16" id="KW-0547">Nucleotide-binding</keyword>
<dbReference type="InterPro" id="IPR027417">
    <property type="entry name" value="P-loop_NTPase"/>
</dbReference>
<keyword evidence="2" id="KW-0540">Nuclease</keyword>
<evidence type="ECO:0000256" key="14">
    <source>
        <dbReference type="ARBA" id="ARBA00034923"/>
    </source>
</evidence>
<keyword evidence="11" id="KW-0413">Isomerase</keyword>
<proteinExistence type="inferred from homology"/>
<evidence type="ECO:0000259" key="18">
    <source>
        <dbReference type="PROSITE" id="PS51217"/>
    </source>
</evidence>
<dbReference type="EC" id="5.6.2.4" evidence="13"/>
<dbReference type="GO" id="GO:0043138">
    <property type="term" value="F:3'-5' DNA helicase activity"/>
    <property type="evidence" value="ECO:0007669"/>
    <property type="project" value="UniProtKB-EC"/>
</dbReference>
<feature type="binding site" evidence="16">
    <location>
        <begin position="42"/>
        <end position="49"/>
    </location>
    <ligand>
        <name>ATP</name>
        <dbReference type="ChEBI" id="CHEBI:30616"/>
    </ligand>
</feature>
<dbReference type="PROSITE" id="PS51198">
    <property type="entry name" value="UVRD_HELICASE_ATP_BIND"/>
    <property type="match status" value="1"/>
</dbReference>
<evidence type="ECO:0000256" key="1">
    <source>
        <dbReference type="ARBA" id="ARBA00009922"/>
    </source>
</evidence>
<evidence type="ECO:0000256" key="3">
    <source>
        <dbReference type="ARBA" id="ARBA00022741"/>
    </source>
</evidence>
<keyword evidence="4" id="KW-0227">DNA damage</keyword>
<dbReference type="Gene3D" id="1.10.486.10">
    <property type="entry name" value="PCRA, domain 4"/>
    <property type="match status" value="1"/>
</dbReference>
<dbReference type="CDD" id="cd17932">
    <property type="entry name" value="DEXQc_UvrD"/>
    <property type="match status" value="1"/>
</dbReference>
<dbReference type="InterPro" id="IPR014016">
    <property type="entry name" value="UvrD-like_ATP-bd"/>
</dbReference>
<keyword evidence="6 16" id="KW-0347">Helicase</keyword>
<dbReference type="eggNOG" id="COG2887">
    <property type="taxonomic scope" value="Bacteria"/>
</dbReference>
<accession>H6L287</accession>
<name>H6L287_SAPGL</name>
<dbReference type="Pfam" id="PF12705">
    <property type="entry name" value="PDDEXK_1"/>
    <property type="match status" value="1"/>
</dbReference>
<evidence type="ECO:0000313" key="20">
    <source>
        <dbReference type="Proteomes" id="UP000007519"/>
    </source>
</evidence>
<reference evidence="19 20" key="1">
    <citation type="journal article" date="2012" name="Stand. Genomic Sci.">
        <title>Complete genome sequencing and analysis of Saprospira grandis str. Lewin, a predatory marine bacterium.</title>
        <authorList>
            <person name="Saw J.H."/>
            <person name="Yuryev A."/>
            <person name="Kanbe M."/>
            <person name="Hou S."/>
            <person name="Young A.G."/>
            <person name="Aizawa S."/>
            <person name="Alam M."/>
        </authorList>
    </citation>
    <scope>NUCLEOTIDE SEQUENCE [LARGE SCALE GENOMIC DNA]</scope>
    <source>
        <strain evidence="19 20">Lewin</strain>
    </source>
</reference>
<keyword evidence="9" id="KW-0238">DNA-binding</keyword>
<keyword evidence="20" id="KW-1185">Reference proteome</keyword>
<evidence type="ECO:0000256" key="10">
    <source>
        <dbReference type="ARBA" id="ARBA00023204"/>
    </source>
</evidence>
<keyword evidence="7" id="KW-0269">Exonuclease</keyword>
<evidence type="ECO:0000256" key="13">
    <source>
        <dbReference type="ARBA" id="ARBA00034808"/>
    </source>
</evidence>
<dbReference type="STRING" id="984262.SGRA_1994"/>
<gene>
    <name evidence="19" type="primary">uvrD</name>
    <name evidence="19" type="ordered locus">SGRA_1994</name>
</gene>
<dbReference type="GO" id="GO:0005524">
    <property type="term" value="F:ATP binding"/>
    <property type="evidence" value="ECO:0007669"/>
    <property type="project" value="UniProtKB-UniRule"/>
</dbReference>
<feature type="domain" description="UvrD-like helicase C-terminal" evidence="18">
    <location>
        <begin position="350"/>
        <end position="657"/>
    </location>
</feature>
<organism evidence="19 20">
    <name type="scientific">Saprospira grandis (strain Lewin)</name>
    <dbReference type="NCBI Taxonomy" id="984262"/>
    <lineage>
        <taxon>Bacteria</taxon>
        <taxon>Pseudomonadati</taxon>
        <taxon>Bacteroidota</taxon>
        <taxon>Saprospiria</taxon>
        <taxon>Saprospirales</taxon>
        <taxon>Saprospiraceae</taxon>
        <taxon>Saprospira</taxon>
    </lineage>
</organism>
<dbReference type="eggNOG" id="COG0210">
    <property type="taxonomic scope" value="Bacteria"/>
</dbReference>
<dbReference type="InterPro" id="IPR011604">
    <property type="entry name" value="PDDEXK-like_dom_sf"/>
</dbReference>
<evidence type="ECO:0000256" key="2">
    <source>
        <dbReference type="ARBA" id="ARBA00022722"/>
    </source>
</evidence>
<dbReference type="InterPro" id="IPR000212">
    <property type="entry name" value="DNA_helicase_UvrD/REP"/>
</dbReference>
<dbReference type="RefSeq" id="WP_015692347.1">
    <property type="nucleotide sequence ID" value="NC_016940.1"/>
</dbReference>
<dbReference type="GO" id="GO:0000725">
    <property type="term" value="P:recombinational repair"/>
    <property type="evidence" value="ECO:0007669"/>
    <property type="project" value="TreeGrafter"/>
</dbReference>
<dbReference type="KEGG" id="sgn:SGRA_1994"/>
<evidence type="ECO:0000256" key="11">
    <source>
        <dbReference type="ARBA" id="ARBA00023235"/>
    </source>
</evidence>
<evidence type="ECO:0000256" key="12">
    <source>
        <dbReference type="ARBA" id="ARBA00034617"/>
    </source>
</evidence>
<dbReference type="InterPro" id="IPR014017">
    <property type="entry name" value="DNA_helicase_UvrD-like_C"/>
</dbReference>
<dbReference type="Gene3D" id="1.10.10.160">
    <property type="match status" value="1"/>
</dbReference>
<evidence type="ECO:0000256" key="16">
    <source>
        <dbReference type="PROSITE-ProRule" id="PRU00560"/>
    </source>
</evidence>
<dbReference type="InterPro" id="IPR013986">
    <property type="entry name" value="DExx_box_DNA_helicase_dom_sf"/>
</dbReference>
<dbReference type="Gene3D" id="3.90.320.10">
    <property type="match status" value="2"/>
</dbReference>
<evidence type="ECO:0000256" key="5">
    <source>
        <dbReference type="ARBA" id="ARBA00022801"/>
    </source>
</evidence>
<protein>
    <recommendedName>
        <fullName evidence="13">DNA 3'-5' helicase</fullName>
        <ecNumber evidence="13">5.6.2.4</ecNumber>
    </recommendedName>
    <alternativeName>
        <fullName evidence="14">DNA 3'-5' helicase II</fullName>
    </alternativeName>
</protein>
<evidence type="ECO:0000256" key="6">
    <source>
        <dbReference type="ARBA" id="ARBA00022806"/>
    </source>
</evidence>
<dbReference type="Gene3D" id="3.40.50.300">
    <property type="entry name" value="P-loop containing nucleotide triphosphate hydrolases"/>
    <property type="match status" value="3"/>
</dbReference>
<dbReference type="InterPro" id="IPR011335">
    <property type="entry name" value="Restrct_endonuc-II-like"/>
</dbReference>
<dbReference type="OrthoDB" id="9810135at2"/>
<dbReference type="EMBL" id="CP002831">
    <property type="protein sequence ID" value="AFC24725.1"/>
    <property type="molecule type" value="Genomic_DNA"/>
</dbReference>
<comment type="similarity">
    <text evidence="1">Belongs to the helicase family. UvrD subfamily.</text>
</comment>
<evidence type="ECO:0000256" key="15">
    <source>
        <dbReference type="ARBA" id="ARBA00048988"/>
    </source>
</evidence>
<comment type="catalytic activity">
    <reaction evidence="15">
        <text>ATP + H2O = ADP + phosphate + H(+)</text>
        <dbReference type="Rhea" id="RHEA:13065"/>
        <dbReference type="ChEBI" id="CHEBI:15377"/>
        <dbReference type="ChEBI" id="CHEBI:15378"/>
        <dbReference type="ChEBI" id="CHEBI:30616"/>
        <dbReference type="ChEBI" id="CHEBI:43474"/>
        <dbReference type="ChEBI" id="CHEBI:456216"/>
        <dbReference type="EC" id="5.6.2.4"/>
    </reaction>
</comment>
<dbReference type="HOGENOM" id="CLU_006382_0_0_10"/>
<keyword evidence="10" id="KW-0234">DNA repair</keyword>
<dbReference type="SUPFAM" id="SSF52980">
    <property type="entry name" value="Restriction endonuclease-like"/>
    <property type="match status" value="1"/>
</dbReference>
<dbReference type="GO" id="GO:0003677">
    <property type="term" value="F:DNA binding"/>
    <property type="evidence" value="ECO:0007669"/>
    <property type="project" value="UniProtKB-KW"/>
</dbReference>
<dbReference type="Proteomes" id="UP000007519">
    <property type="component" value="Chromosome"/>
</dbReference>
<keyword evidence="5 16" id="KW-0378">Hydrolase</keyword>
<evidence type="ECO:0000259" key="17">
    <source>
        <dbReference type="PROSITE" id="PS51198"/>
    </source>
</evidence>
<feature type="domain" description="UvrD-like helicase ATP-binding" evidence="17">
    <location>
        <begin position="21"/>
        <end position="349"/>
    </location>
</feature>
<dbReference type="InterPro" id="IPR038726">
    <property type="entry name" value="PDDEXK_AddAB-type"/>
</dbReference>
<sequence>MAPKLSYQQSLYHRRFEKIMKQLNDSQRAAVEQIEGPVMTIAGPGTGKTHILAARIGQILLQTDSRPYNILCLTFTDAGVQAMRQRLLEFIGPEAYRIHIYTFHSFCNKVILENPDNFGQKNWQLATELEQIDFARQLLDGLEPDHPLRRSRRQPYRYEGQLLRLFQLMKTEGWTLELVQEKIEDYLDYIKEDKKYRYQRNGSNYKKGDLKLKAYQEEKERMQRLLSAAALFEEYEFLMEEASCYDYADMILWVLRAFLDPEQEELLLRYQEQYLYILVDEFQDTNGAQNQILMQLIGFWEQPNIFIVGDDDQSIFEFQGARVKNLIDFFERYQNGLSLVMLQDNYRSSQEILDASKALIDHNELRIISLLEALELDKKLRARRPFKQGEEIELELQQYPTAFEEEVAIVEKIKQLQAEKQNLAEVAIIYARHRQSQDLIRLLEQAEIPYQTKRQINILEESLIKNFLLLLEYLALEFEQPYSGEEYLYELLHFQFIPILASDRRKLVNYMVRENRRRYLAKEKEPLAWRDLLQMAPDLTELRLIAPEKIRALVEFFDEATGWSVNEPLSRLMELLFNRSGLLQYASEAAEKDWYLGLLNTFFDFVRRESERKEELNLWGLLELIQRMKDNQLRLPMTHSRYAEDGVQLLTAHASKGLEFQYVFMLHCLDGTWGPNSRRSIKKFKLPDNLSQAHAVLDQEEASRRLFYVAMTRSRAYLRISYHANDSQGKSCKRLSFVDDLMIDAELEEQQVQLPASTLQQYRHQFLQYLPERLPQELLVDPATIAAQLEDFRLSVTALNAYLNCPLSFYFQRVLRLPASQSVEALYGQAVHEALEELLRQGQNNARLRLPSLPAFVSLFEERLEMKRLLFSQRAYEEALDLGLKYLKRYYEQRQERFGQELDKKILLEQSFYGTQYKGVPLTGNIDKLVQVEKGSSLWHIVDYKTGKLEEKRFRKPHKRNPLGGNYYRQLVFYALLLESSRQIEGRAISAEIDYISPNEAGHFPEKEMDIHAEDLANMGELVQEVYAKIKRHEFAEGCQKKDCKWCNFVQHQQIPSSFRDEEVEALDD</sequence>
<dbReference type="Pfam" id="PF00580">
    <property type="entry name" value="UvrD-helicase"/>
    <property type="match status" value="1"/>
</dbReference>